<organism evidence="5 6">
    <name type="scientific">Actinomadura fibrosa</name>
    <dbReference type="NCBI Taxonomy" id="111802"/>
    <lineage>
        <taxon>Bacteria</taxon>
        <taxon>Bacillati</taxon>
        <taxon>Actinomycetota</taxon>
        <taxon>Actinomycetes</taxon>
        <taxon>Streptosporangiales</taxon>
        <taxon>Thermomonosporaceae</taxon>
        <taxon>Actinomadura</taxon>
    </lineage>
</organism>
<evidence type="ECO:0000259" key="4">
    <source>
        <dbReference type="PROSITE" id="PS51202"/>
    </source>
</evidence>
<evidence type="ECO:0000313" key="6">
    <source>
        <dbReference type="Proteomes" id="UP001597063"/>
    </source>
</evidence>
<keyword evidence="6" id="KW-1185">Reference proteome</keyword>
<dbReference type="SUPFAM" id="SSF51735">
    <property type="entry name" value="NAD(P)-binding Rossmann-fold domains"/>
    <property type="match status" value="2"/>
</dbReference>
<evidence type="ECO:0000256" key="2">
    <source>
        <dbReference type="SAM" id="Phobius"/>
    </source>
</evidence>
<reference evidence="6" key="1">
    <citation type="journal article" date="2019" name="Int. J. Syst. Evol. Microbiol.">
        <title>The Global Catalogue of Microorganisms (GCM) 10K type strain sequencing project: providing services to taxonomists for standard genome sequencing and annotation.</title>
        <authorList>
            <consortium name="The Broad Institute Genomics Platform"/>
            <consortium name="The Broad Institute Genome Sequencing Center for Infectious Disease"/>
            <person name="Wu L."/>
            <person name="Ma J."/>
        </authorList>
    </citation>
    <scope>NUCLEOTIDE SEQUENCE [LARGE SCALE GENOMIC DNA]</scope>
    <source>
        <strain evidence="6">JCM 9371</strain>
    </source>
</reference>
<evidence type="ECO:0000313" key="5">
    <source>
        <dbReference type="EMBL" id="MFD0685832.1"/>
    </source>
</evidence>
<name>A0ABW2XH68_9ACTN</name>
<dbReference type="Pfam" id="PF07885">
    <property type="entry name" value="Ion_trans_2"/>
    <property type="match status" value="1"/>
</dbReference>
<accession>A0ABW2XH68</accession>
<dbReference type="PANTHER" id="PTHR43833:SF11">
    <property type="entry name" value="VOLTAGE-GATED POTASSIUM CHANNEL KCH"/>
    <property type="match status" value="1"/>
</dbReference>
<comment type="subcellular location">
    <subcellularLocation>
        <location evidence="1">Cell membrane</location>
        <topology evidence="1">Multi-pass membrane protein</topology>
    </subcellularLocation>
</comment>
<gene>
    <name evidence="5" type="ORF">ACFQZM_15105</name>
</gene>
<proteinExistence type="predicted"/>
<dbReference type="EMBL" id="JBHTGP010000006">
    <property type="protein sequence ID" value="MFD0685832.1"/>
    <property type="molecule type" value="Genomic_DNA"/>
</dbReference>
<dbReference type="InterPro" id="IPR013099">
    <property type="entry name" value="K_chnl_dom"/>
</dbReference>
<dbReference type="PANTHER" id="PTHR43833">
    <property type="entry name" value="POTASSIUM CHANNEL PROTEIN 2-RELATED-RELATED"/>
    <property type="match status" value="1"/>
</dbReference>
<keyword evidence="2" id="KW-0812">Transmembrane</keyword>
<keyword evidence="2" id="KW-0472">Membrane</keyword>
<dbReference type="SUPFAM" id="SSF81324">
    <property type="entry name" value="Voltage-gated potassium channels"/>
    <property type="match status" value="1"/>
</dbReference>
<feature type="transmembrane region" description="Helical" evidence="2">
    <location>
        <begin position="255"/>
        <end position="274"/>
    </location>
</feature>
<feature type="domain" description="RCK N-terminal" evidence="3">
    <location>
        <begin position="353"/>
        <end position="476"/>
    </location>
</feature>
<dbReference type="PROSITE" id="PS51201">
    <property type="entry name" value="RCK_N"/>
    <property type="match status" value="1"/>
</dbReference>
<dbReference type="InterPro" id="IPR036291">
    <property type="entry name" value="NAD(P)-bd_dom_sf"/>
</dbReference>
<feature type="transmembrane region" description="Helical" evidence="2">
    <location>
        <begin position="352"/>
        <end position="372"/>
    </location>
</feature>
<comment type="caution">
    <text evidence="5">The sequence shown here is derived from an EMBL/GenBank/DDBJ whole genome shotgun (WGS) entry which is preliminary data.</text>
</comment>
<feature type="transmembrane region" description="Helical" evidence="2">
    <location>
        <begin position="311"/>
        <end position="331"/>
    </location>
</feature>
<dbReference type="InterPro" id="IPR006037">
    <property type="entry name" value="RCK_C"/>
</dbReference>
<dbReference type="Proteomes" id="UP001597063">
    <property type="component" value="Unassembled WGS sequence"/>
</dbReference>
<dbReference type="InterPro" id="IPR050721">
    <property type="entry name" value="Trk_Ktr_HKT_K-transport"/>
</dbReference>
<dbReference type="Gene3D" id="3.40.50.720">
    <property type="entry name" value="NAD(P)-binding Rossmann-like Domain"/>
    <property type="match status" value="2"/>
</dbReference>
<sequence>MVDDAYENWTGHVIVWGLQSLGLRIVEQLREAGERVVVVDDEDDPRLRHVVRGWGVPQLNGKAVPAETLSEAGAAGALAVICVERTDLRNLEISLVAREMRADLRVVTHIRNAAVGRALAEDAGPGAVLDVAALSAPSVAEACLGGDMQSLVLGGVRFVVASTRAERDGALRDLCGAGTAPLAVSSGGEVRLCPPRDEPVREGDGITVMGVEDELVAQGFAVGGRDPGTRPSWRGSLLDRIRWVADEAGPGLRRALASMVLLVAASTVVLWHGYATPGMSPLDGLYFSIETIATVGFGDFSFAEQPTWLRIYATGLMLLGVTNTAVLLAYLTDLLVSRRLERSSGRRRAARLSGHIVIAGLGTIGVATMAALRSHGHEVVVIERDDDSAFLDQARALDVPVIFGDATVPATLAAAGIARAAAVAVLTSDDLVNIETALALRNELGERWHRVPVVPRIFDRTLARTLADRFGFDSVRSTAELAAPWFVGAALGLDVLGTFTAEGRPLMAGRFTVTPGSALQGTALRRLPERIRVLALARDGARPRLPAGGDDHLGSGDGAYVIGPHAELVRLLRLARTPATP</sequence>
<evidence type="ECO:0000256" key="1">
    <source>
        <dbReference type="ARBA" id="ARBA00004651"/>
    </source>
</evidence>
<feature type="domain" description="RCK C-terminal" evidence="4">
    <location>
        <begin position="496"/>
        <end position="577"/>
    </location>
</feature>
<dbReference type="Pfam" id="PF02254">
    <property type="entry name" value="TrkA_N"/>
    <property type="match status" value="2"/>
</dbReference>
<dbReference type="PROSITE" id="PS51202">
    <property type="entry name" value="RCK_C"/>
    <property type="match status" value="1"/>
</dbReference>
<keyword evidence="2" id="KW-1133">Transmembrane helix</keyword>
<evidence type="ECO:0000259" key="3">
    <source>
        <dbReference type="PROSITE" id="PS51201"/>
    </source>
</evidence>
<dbReference type="RefSeq" id="WP_131755253.1">
    <property type="nucleotide sequence ID" value="NZ_CAACUY010000004.1"/>
</dbReference>
<dbReference type="InterPro" id="IPR003148">
    <property type="entry name" value="RCK_N"/>
</dbReference>
<protein>
    <submittedName>
        <fullName evidence="5">NAD-binding protein</fullName>
    </submittedName>
</protein>
<dbReference type="Gene3D" id="1.10.287.70">
    <property type="match status" value="1"/>
</dbReference>